<dbReference type="InterPro" id="IPR050109">
    <property type="entry name" value="HTH-type_TetR-like_transc_reg"/>
</dbReference>
<accession>A0A9X2K1C7</accession>
<evidence type="ECO:0000256" key="1">
    <source>
        <dbReference type="ARBA" id="ARBA00023015"/>
    </source>
</evidence>
<dbReference type="SUPFAM" id="SSF48498">
    <property type="entry name" value="Tetracyclin repressor-like, C-terminal domain"/>
    <property type="match status" value="1"/>
</dbReference>
<name>A0A9X2K1C7_9ACTN</name>
<evidence type="ECO:0000313" key="8">
    <source>
        <dbReference type="Proteomes" id="UP001139648"/>
    </source>
</evidence>
<dbReference type="GO" id="GO:0003700">
    <property type="term" value="F:DNA-binding transcription factor activity"/>
    <property type="evidence" value="ECO:0007669"/>
    <property type="project" value="TreeGrafter"/>
</dbReference>
<dbReference type="InterPro" id="IPR023772">
    <property type="entry name" value="DNA-bd_HTH_TetR-type_CS"/>
</dbReference>
<sequence>MTAAPLAVPPGRADARRNRELVLRTAMRVFAEEGPEASLGRIAQRAGVGAGTVYRHFPSKDILLEAVLAEHLDALVAAADRRRARAAPGEALFGFLLEVIEKSAGRQHVCDALTGDRGWPRAVLAAAVRRFHETLERLLREGRQAGVVRADVRVDDLSALAVGGATLRSAHRDHARGAQLVRLLLDGLRAPPVTEPRPFRDPSSPPRHETPASRHCGECGAPLPVRATGRPPRYCGPTCRQRAHRRRPAR</sequence>
<evidence type="ECO:0000259" key="6">
    <source>
        <dbReference type="PROSITE" id="PS50977"/>
    </source>
</evidence>
<gene>
    <name evidence="7" type="ORF">HD597_003219</name>
</gene>
<organism evidence="7 8">
    <name type="scientific">Nonomuraea thailandensis</name>
    <dbReference type="NCBI Taxonomy" id="1188745"/>
    <lineage>
        <taxon>Bacteria</taxon>
        <taxon>Bacillati</taxon>
        <taxon>Actinomycetota</taxon>
        <taxon>Actinomycetes</taxon>
        <taxon>Streptosporangiales</taxon>
        <taxon>Streptosporangiaceae</taxon>
        <taxon>Nonomuraea</taxon>
    </lineage>
</organism>
<dbReference type="Gene3D" id="1.10.357.10">
    <property type="entry name" value="Tetracycline Repressor, domain 2"/>
    <property type="match status" value="1"/>
</dbReference>
<dbReference type="RefSeq" id="WP_253742961.1">
    <property type="nucleotide sequence ID" value="NZ_BAABKA010000001.1"/>
</dbReference>
<dbReference type="GO" id="GO:0000976">
    <property type="term" value="F:transcription cis-regulatory region binding"/>
    <property type="evidence" value="ECO:0007669"/>
    <property type="project" value="TreeGrafter"/>
</dbReference>
<reference evidence="7" key="1">
    <citation type="submission" date="2022-06" db="EMBL/GenBank/DDBJ databases">
        <title>Sequencing the genomes of 1000 actinobacteria strains.</title>
        <authorList>
            <person name="Klenk H.-P."/>
        </authorList>
    </citation>
    <scope>NUCLEOTIDE SEQUENCE</scope>
    <source>
        <strain evidence="7">DSM 46694</strain>
    </source>
</reference>
<evidence type="ECO:0000313" key="7">
    <source>
        <dbReference type="EMBL" id="MCP2356199.1"/>
    </source>
</evidence>
<keyword evidence="8" id="KW-1185">Reference proteome</keyword>
<dbReference type="EMBL" id="JAMZEB010000002">
    <property type="protein sequence ID" value="MCP2356199.1"/>
    <property type="molecule type" value="Genomic_DNA"/>
</dbReference>
<dbReference type="PANTHER" id="PTHR30055:SF234">
    <property type="entry name" value="HTH-TYPE TRANSCRIPTIONAL REGULATOR BETI"/>
    <property type="match status" value="1"/>
</dbReference>
<feature type="region of interest" description="Disordered" evidence="5">
    <location>
        <begin position="192"/>
        <end position="250"/>
    </location>
</feature>
<dbReference type="Proteomes" id="UP001139648">
    <property type="component" value="Unassembled WGS sequence"/>
</dbReference>
<feature type="compositionally biased region" description="Basic residues" evidence="5">
    <location>
        <begin position="241"/>
        <end position="250"/>
    </location>
</feature>
<dbReference type="PANTHER" id="PTHR30055">
    <property type="entry name" value="HTH-TYPE TRANSCRIPTIONAL REGULATOR RUTR"/>
    <property type="match status" value="1"/>
</dbReference>
<dbReference type="InterPro" id="IPR001647">
    <property type="entry name" value="HTH_TetR"/>
</dbReference>
<proteinExistence type="predicted"/>
<dbReference type="InterPro" id="IPR049445">
    <property type="entry name" value="TetR_SbtR-like_C"/>
</dbReference>
<dbReference type="InterPro" id="IPR009057">
    <property type="entry name" value="Homeodomain-like_sf"/>
</dbReference>
<dbReference type="Pfam" id="PF21597">
    <property type="entry name" value="TetR_C_43"/>
    <property type="match status" value="1"/>
</dbReference>
<keyword evidence="1" id="KW-0805">Transcription regulation</keyword>
<dbReference type="SUPFAM" id="SSF46689">
    <property type="entry name" value="Homeodomain-like"/>
    <property type="match status" value="1"/>
</dbReference>
<feature type="domain" description="HTH tetR-type" evidence="6">
    <location>
        <begin position="16"/>
        <end position="75"/>
    </location>
</feature>
<evidence type="ECO:0000256" key="3">
    <source>
        <dbReference type="ARBA" id="ARBA00023163"/>
    </source>
</evidence>
<dbReference type="InterPro" id="IPR036271">
    <property type="entry name" value="Tet_transcr_reg_TetR-rel_C_sf"/>
</dbReference>
<dbReference type="AlphaFoldDB" id="A0A9X2K1C7"/>
<feature type="compositionally biased region" description="Basic and acidic residues" evidence="5">
    <location>
        <begin position="206"/>
        <end position="217"/>
    </location>
</feature>
<evidence type="ECO:0000256" key="5">
    <source>
        <dbReference type="SAM" id="MobiDB-lite"/>
    </source>
</evidence>
<comment type="caution">
    <text evidence="7">The sequence shown here is derived from an EMBL/GenBank/DDBJ whole genome shotgun (WGS) entry which is preliminary data.</text>
</comment>
<dbReference type="PRINTS" id="PR00455">
    <property type="entry name" value="HTHTETR"/>
</dbReference>
<dbReference type="PROSITE" id="PS01081">
    <property type="entry name" value="HTH_TETR_1"/>
    <property type="match status" value="1"/>
</dbReference>
<dbReference type="Pfam" id="PF00440">
    <property type="entry name" value="TetR_N"/>
    <property type="match status" value="1"/>
</dbReference>
<keyword evidence="3" id="KW-0804">Transcription</keyword>
<keyword evidence="2 4" id="KW-0238">DNA-binding</keyword>
<feature type="DNA-binding region" description="H-T-H motif" evidence="4">
    <location>
        <begin position="38"/>
        <end position="57"/>
    </location>
</feature>
<protein>
    <submittedName>
        <fullName evidence="7">AcrR family transcriptional regulator</fullName>
    </submittedName>
</protein>
<evidence type="ECO:0000256" key="2">
    <source>
        <dbReference type="ARBA" id="ARBA00023125"/>
    </source>
</evidence>
<evidence type="ECO:0000256" key="4">
    <source>
        <dbReference type="PROSITE-ProRule" id="PRU00335"/>
    </source>
</evidence>
<dbReference type="PROSITE" id="PS50977">
    <property type="entry name" value="HTH_TETR_2"/>
    <property type="match status" value="1"/>
</dbReference>